<keyword evidence="3" id="KW-1003">Cell membrane</keyword>
<feature type="transmembrane region" description="Helical" evidence="9">
    <location>
        <begin position="28"/>
        <end position="45"/>
    </location>
</feature>
<keyword evidence="5 9" id="KW-1133">Transmembrane helix</keyword>
<keyword evidence="7 9" id="KW-0472">Membrane</keyword>
<dbReference type="InterPro" id="IPR000990">
    <property type="entry name" value="Innexin"/>
</dbReference>
<dbReference type="GO" id="GO:0034220">
    <property type="term" value="P:monoatomic ion transmembrane transport"/>
    <property type="evidence" value="ECO:0007669"/>
    <property type="project" value="UniProtKB-KW"/>
</dbReference>
<keyword evidence="4 9" id="KW-0812">Transmembrane</keyword>
<evidence type="ECO:0000256" key="7">
    <source>
        <dbReference type="ARBA" id="ARBA00023136"/>
    </source>
</evidence>
<dbReference type="PRINTS" id="PR01262">
    <property type="entry name" value="INNEXIN"/>
</dbReference>
<proteinExistence type="inferred from homology"/>
<evidence type="ECO:0000256" key="9">
    <source>
        <dbReference type="RuleBase" id="RU010713"/>
    </source>
</evidence>
<dbReference type="PANTHER" id="PTHR11893">
    <property type="entry name" value="INNEXIN"/>
    <property type="match status" value="1"/>
</dbReference>
<evidence type="ECO:0000256" key="4">
    <source>
        <dbReference type="ARBA" id="ARBA00022692"/>
    </source>
</evidence>
<comment type="function">
    <text evidence="9">Structural component of the gap junctions.</text>
</comment>
<dbReference type="EMBL" id="REGN01014021">
    <property type="protein sequence ID" value="RMZ93171.1"/>
    <property type="molecule type" value="Genomic_DNA"/>
</dbReference>
<keyword evidence="11" id="KW-1185">Reference proteome</keyword>
<sequence length="237" mass="27655">MDQILEAYQSVKNNAIRGDFIDKIHSKYSIVVIFVSIAVILIRLGDGYGINCWLPTHLSDSQTDYTHQICWINNTYYYPKVKDADLYPQSPKYVIHYYQFILFILFGQALLFMLPDFAWKILSSNSRGYVKKLLDQLNKKNVLKESIKNAPKTTGLLRSMSRETEMAPLLVNDELRKTLTTNFHSLVHQENEKIKSHERKNSYYSKELSDSDSFSSNNLKLDTAALNIWPKFLFIWH</sequence>
<dbReference type="PROSITE" id="PS51013">
    <property type="entry name" value="PANNEXIN"/>
    <property type="match status" value="1"/>
</dbReference>
<dbReference type="Proteomes" id="UP000276133">
    <property type="component" value="Unassembled WGS sequence"/>
</dbReference>
<name>A0A3M7P270_BRAPC</name>
<accession>A0A3M7P270</accession>
<dbReference type="STRING" id="10195.A0A3M7P270"/>
<dbReference type="GO" id="GO:0005921">
    <property type="term" value="C:gap junction"/>
    <property type="evidence" value="ECO:0007669"/>
    <property type="project" value="UniProtKB-UniRule"/>
</dbReference>
<dbReference type="OrthoDB" id="5867527at2759"/>
<dbReference type="GO" id="GO:0005886">
    <property type="term" value="C:plasma membrane"/>
    <property type="evidence" value="ECO:0007669"/>
    <property type="project" value="UniProtKB-SubCell"/>
</dbReference>
<keyword evidence="2 9" id="KW-0813">Transport</keyword>
<dbReference type="PANTHER" id="PTHR11893:SF36">
    <property type="entry name" value="INNEXIN-5"/>
    <property type="match status" value="1"/>
</dbReference>
<evidence type="ECO:0000256" key="8">
    <source>
        <dbReference type="ARBA" id="ARBA00023303"/>
    </source>
</evidence>
<evidence type="ECO:0000256" key="3">
    <source>
        <dbReference type="ARBA" id="ARBA00022475"/>
    </source>
</evidence>
<evidence type="ECO:0000256" key="1">
    <source>
        <dbReference type="ARBA" id="ARBA00004651"/>
    </source>
</evidence>
<comment type="similarity">
    <text evidence="9">Belongs to the pannexin family.</text>
</comment>
<gene>
    <name evidence="9" type="primary">inx</name>
    <name evidence="10" type="ORF">BpHYR1_020333</name>
</gene>
<evidence type="ECO:0000256" key="2">
    <source>
        <dbReference type="ARBA" id="ARBA00022448"/>
    </source>
</evidence>
<keyword evidence="6 9" id="KW-0406">Ion transport</keyword>
<evidence type="ECO:0000313" key="11">
    <source>
        <dbReference type="Proteomes" id="UP000276133"/>
    </source>
</evidence>
<protein>
    <recommendedName>
        <fullName evidence="9">Innexin</fullName>
    </recommendedName>
</protein>
<dbReference type="AlphaFoldDB" id="A0A3M7P270"/>
<keyword evidence="8 9" id="KW-0407">Ion channel</keyword>
<reference evidence="10 11" key="1">
    <citation type="journal article" date="2018" name="Sci. Rep.">
        <title>Genomic signatures of local adaptation to the degree of environmental predictability in rotifers.</title>
        <authorList>
            <person name="Franch-Gras L."/>
            <person name="Hahn C."/>
            <person name="Garcia-Roger E.M."/>
            <person name="Carmona M.J."/>
            <person name="Serra M."/>
            <person name="Gomez A."/>
        </authorList>
    </citation>
    <scope>NUCLEOTIDE SEQUENCE [LARGE SCALE GENOMIC DNA]</scope>
    <source>
        <strain evidence="10">HYR1</strain>
    </source>
</reference>
<evidence type="ECO:0000256" key="5">
    <source>
        <dbReference type="ARBA" id="ARBA00022989"/>
    </source>
</evidence>
<dbReference type="Pfam" id="PF00876">
    <property type="entry name" value="Innexin"/>
    <property type="match status" value="1"/>
</dbReference>
<feature type="transmembrane region" description="Helical" evidence="9">
    <location>
        <begin position="95"/>
        <end position="114"/>
    </location>
</feature>
<comment type="caution">
    <text evidence="9">Lacks conserved residue(s) required for the propagation of feature annotation.</text>
</comment>
<comment type="caution">
    <text evidence="10">The sequence shown here is derived from an EMBL/GenBank/DDBJ whole genome shotgun (WGS) entry which is preliminary data.</text>
</comment>
<organism evidence="10 11">
    <name type="scientific">Brachionus plicatilis</name>
    <name type="common">Marine rotifer</name>
    <name type="synonym">Brachionus muelleri</name>
    <dbReference type="NCBI Taxonomy" id="10195"/>
    <lineage>
        <taxon>Eukaryota</taxon>
        <taxon>Metazoa</taxon>
        <taxon>Spiralia</taxon>
        <taxon>Gnathifera</taxon>
        <taxon>Rotifera</taxon>
        <taxon>Eurotatoria</taxon>
        <taxon>Monogononta</taxon>
        <taxon>Pseudotrocha</taxon>
        <taxon>Ploima</taxon>
        <taxon>Brachionidae</taxon>
        <taxon>Brachionus</taxon>
    </lineage>
</organism>
<evidence type="ECO:0000256" key="6">
    <source>
        <dbReference type="ARBA" id="ARBA00023065"/>
    </source>
</evidence>
<comment type="subcellular location">
    <subcellularLocation>
        <location evidence="1 9">Cell membrane</location>
        <topology evidence="1 9">Multi-pass membrane protein</topology>
    </subcellularLocation>
</comment>
<evidence type="ECO:0000313" key="10">
    <source>
        <dbReference type="EMBL" id="RMZ93171.1"/>
    </source>
</evidence>